<reference evidence="2" key="1">
    <citation type="submission" date="2021-01" db="EMBL/GenBank/DDBJ databases">
        <authorList>
            <consortium name="Genoscope - CEA"/>
            <person name="William W."/>
        </authorList>
    </citation>
    <scope>NUCLEOTIDE SEQUENCE</scope>
</reference>
<keyword evidence="1" id="KW-0175">Coiled coil</keyword>
<evidence type="ECO:0000313" key="2">
    <source>
        <dbReference type="EMBL" id="CAD8060607.1"/>
    </source>
</evidence>
<organism evidence="2 3">
    <name type="scientific">Paramecium primaurelia</name>
    <dbReference type="NCBI Taxonomy" id="5886"/>
    <lineage>
        <taxon>Eukaryota</taxon>
        <taxon>Sar</taxon>
        <taxon>Alveolata</taxon>
        <taxon>Ciliophora</taxon>
        <taxon>Intramacronucleata</taxon>
        <taxon>Oligohymenophorea</taxon>
        <taxon>Peniculida</taxon>
        <taxon>Parameciidae</taxon>
        <taxon>Paramecium</taxon>
    </lineage>
</organism>
<accession>A0A8S1KZZ9</accession>
<dbReference type="EMBL" id="CAJJDM010000029">
    <property type="protein sequence ID" value="CAD8060607.1"/>
    <property type="molecule type" value="Genomic_DNA"/>
</dbReference>
<evidence type="ECO:0000313" key="3">
    <source>
        <dbReference type="Proteomes" id="UP000688137"/>
    </source>
</evidence>
<protein>
    <submittedName>
        <fullName evidence="2">Uncharacterized protein</fullName>
    </submittedName>
</protein>
<dbReference type="OMA" id="MCVEMIC"/>
<evidence type="ECO:0000256" key="1">
    <source>
        <dbReference type="SAM" id="Coils"/>
    </source>
</evidence>
<dbReference type="AlphaFoldDB" id="A0A8S1KZZ9"/>
<gene>
    <name evidence="2" type="ORF">PPRIM_AZ9-3.1.T0300220</name>
</gene>
<feature type="coiled-coil region" evidence="1">
    <location>
        <begin position="175"/>
        <end position="210"/>
    </location>
</feature>
<name>A0A8S1KZZ9_PARPR</name>
<dbReference type="Proteomes" id="UP000688137">
    <property type="component" value="Unassembled WGS sequence"/>
</dbReference>
<keyword evidence="3" id="KW-1185">Reference proteome</keyword>
<comment type="caution">
    <text evidence="2">The sequence shown here is derived from an EMBL/GenBank/DDBJ whole genome shotgun (WGS) entry which is preliminary data.</text>
</comment>
<sequence length="362" mass="43264">MNCSIFSYYVEQTLPNYVNKKLEECFVQLSNNQNIIMCVEMICEQIEFCRKLCNRLQAQKQLLILTKLLNHQIYPIKDAEKNNTYLLSFQDVYVFQIILRMLCIMIQFESKKYHDNFDDDYIEKFNNDLVKGFLILRTNQANQLDMQFLEMFQKLKSRSVLFYKCLIKWSEQFQLRNCISSLRKLKLQLKKKQQEQIIEKRRQIDTIKQESKGECSNSFFEQNDFRIKDKRLQMIMNVKQPKQEQSFFSFQDVLKQKENTKFVNTTESTLSRPSLSKRTINGGINGKYKLGSEIKVIRKTNSSSNKKNNKSEMQPFQILQQQYQLEFCREVSRKLLKLEQKKQMNWNSEYLAADTESDSGFN</sequence>
<proteinExistence type="predicted"/>